<evidence type="ECO:0000313" key="2">
    <source>
        <dbReference type="Proteomes" id="UP000828390"/>
    </source>
</evidence>
<name>A0A9D4JMK7_DREPO</name>
<proteinExistence type="predicted"/>
<dbReference type="EMBL" id="JAIWYP010000005">
    <property type="protein sequence ID" value="KAH3817731.1"/>
    <property type="molecule type" value="Genomic_DNA"/>
</dbReference>
<accession>A0A9D4JMK7</accession>
<sequence>MMMMVLMMMVVMMLMFMVVVMMMMMKMIMMKYIYNHKDVSLALVIPNSTHYDTLPFCEVNCLKHFMCYDNPILIMTILGKDGLTWLVTDPIRDIRFCGKPYRGETFVPIWFSTEPYIPYRVSKTSVSTRYNFPQNRISRIGSVKSRSRADMVFHRTVYPISGQ</sequence>
<protein>
    <submittedName>
        <fullName evidence="1">Uncharacterized protein</fullName>
    </submittedName>
</protein>
<comment type="caution">
    <text evidence="1">The sequence shown here is derived from an EMBL/GenBank/DDBJ whole genome shotgun (WGS) entry which is preliminary data.</text>
</comment>
<reference evidence="1" key="1">
    <citation type="journal article" date="2019" name="bioRxiv">
        <title>The Genome of the Zebra Mussel, Dreissena polymorpha: A Resource for Invasive Species Research.</title>
        <authorList>
            <person name="McCartney M.A."/>
            <person name="Auch B."/>
            <person name="Kono T."/>
            <person name="Mallez S."/>
            <person name="Zhang Y."/>
            <person name="Obille A."/>
            <person name="Becker A."/>
            <person name="Abrahante J.E."/>
            <person name="Garbe J."/>
            <person name="Badalamenti J.P."/>
            <person name="Herman A."/>
            <person name="Mangelson H."/>
            <person name="Liachko I."/>
            <person name="Sullivan S."/>
            <person name="Sone E.D."/>
            <person name="Koren S."/>
            <person name="Silverstein K.A.T."/>
            <person name="Beckman K.B."/>
            <person name="Gohl D.M."/>
        </authorList>
    </citation>
    <scope>NUCLEOTIDE SEQUENCE</scope>
    <source>
        <strain evidence="1">Duluth1</strain>
        <tissue evidence="1">Whole animal</tissue>
    </source>
</reference>
<evidence type="ECO:0000313" key="1">
    <source>
        <dbReference type="EMBL" id="KAH3817731.1"/>
    </source>
</evidence>
<dbReference type="AlphaFoldDB" id="A0A9D4JMK7"/>
<reference evidence="1" key="2">
    <citation type="submission" date="2020-11" db="EMBL/GenBank/DDBJ databases">
        <authorList>
            <person name="McCartney M.A."/>
            <person name="Auch B."/>
            <person name="Kono T."/>
            <person name="Mallez S."/>
            <person name="Becker A."/>
            <person name="Gohl D.M."/>
            <person name="Silverstein K.A.T."/>
            <person name="Koren S."/>
            <person name="Bechman K.B."/>
            <person name="Herman A."/>
            <person name="Abrahante J.E."/>
            <person name="Garbe J."/>
        </authorList>
    </citation>
    <scope>NUCLEOTIDE SEQUENCE</scope>
    <source>
        <strain evidence="1">Duluth1</strain>
        <tissue evidence="1">Whole animal</tissue>
    </source>
</reference>
<keyword evidence="2" id="KW-1185">Reference proteome</keyword>
<gene>
    <name evidence="1" type="ORF">DPMN_119286</name>
</gene>
<dbReference type="Proteomes" id="UP000828390">
    <property type="component" value="Unassembled WGS sequence"/>
</dbReference>
<organism evidence="1 2">
    <name type="scientific">Dreissena polymorpha</name>
    <name type="common">Zebra mussel</name>
    <name type="synonym">Mytilus polymorpha</name>
    <dbReference type="NCBI Taxonomy" id="45954"/>
    <lineage>
        <taxon>Eukaryota</taxon>
        <taxon>Metazoa</taxon>
        <taxon>Spiralia</taxon>
        <taxon>Lophotrochozoa</taxon>
        <taxon>Mollusca</taxon>
        <taxon>Bivalvia</taxon>
        <taxon>Autobranchia</taxon>
        <taxon>Heteroconchia</taxon>
        <taxon>Euheterodonta</taxon>
        <taxon>Imparidentia</taxon>
        <taxon>Neoheterodontei</taxon>
        <taxon>Myida</taxon>
        <taxon>Dreissenoidea</taxon>
        <taxon>Dreissenidae</taxon>
        <taxon>Dreissena</taxon>
    </lineage>
</organism>